<gene>
    <name evidence="1" type="ORF">ANN_26968</name>
</gene>
<sequence length="203" mass="23646">MSELLPETSEREVLCVRPTAYSQSVLFKHPPARFLGESISNNYRSGFFTPKFIDRYRLVVSDIFECQCATAAAFPKEAHRPKRGVAHIKKQEGVDNNGIRQTFTVNGKRYYSMLQNVVIHRLRNHNMENIIFMQDGAPPHTFIPGKQLITQMFGDRVISRHFPKMWHPRSPDCNPADFWLWGYLKERVFLTHPTTLLQLKQDI</sequence>
<comment type="caution">
    <text evidence="1">The sequence shown here is derived from an EMBL/GenBank/DDBJ whole genome shotgun (WGS) entry which is preliminary data.</text>
</comment>
<evidence type="ECO:0008006" key="3">
    <source>
        <dbReference type="Google" id="ProtNLM"/>
    </source>
</evidence>
<evidence type="ECO:0000313" key="1">
    <source>
        <dbReference type="EMBL" id="KAJ4426159.1"/>
    </source>
</evidence>
<dbReference type="Proteomes" id="UP001148838">
    <property type="component" value="Unassembled WGS sequence"/>
</dbReference>
<dbReference type="PANTHER" id="PTHR47326:SF1">
    <property type="entry name" value="HTH PSQ-TYPE DOMAIN-CONTAINING PROTEIN"/>
    <property type="match status" value="1"/>
</dbReference>
<dbReference type="EMBL" id="JAJSOF020000040">
    <property type="protein sequence ID" value="KAJ4426159.1"/>
    <property type="molecule type" value="Genomic_DNA"/>
</dbReference>
<dbReference type="InterPro" id="IPR036397">
    <property type="entry name" value="RNaseH_sf"/>
</dbReference>
<dbReference type="PANTHER" id="PTHR47326">
    <property type="entry name" value="TRANSPOSABLE ELEMENT TC3 TRANSPOSASE-LIKE PROTEIN"/>
    <property type="match status" value="1"/>
</dbReference>
<accession>A0ABQ8RWR5</accession>
<evidence type="ECO:0000313" key="2">
    <source>
        <dbReference type="Proteomes" id="UP001148838"/>
    </source>
</evidence>
<proteinExistence type="predicted"/>
<organism evidence="1 2">
    <name type="scientific">Periplaneta americana</name>
    <name type="common">American cockroach</name>
    <name type="synonym">Blatta americana</name>
    <dbReference type="NCBI Taxonomy" id="6978"/>
    <lineage>
        <taxon>Eukaryota</taxon>
        <taxon>Metazoa</taxon>
        <taxon>Ecdysozoa</taxon>
        <taxon>Arthropoda</taxon>
        <taxon>Hexapoda</taxon>
        <taxon>Insecta</taxon>
        <taxon>Pterygota</taxon>
        <taxon>Neoptera</taxon>
        <taxon>Polyneoptera</taxon>
        <taxon>Dictyoptera</taxon>
        <taxon>Blattodea</taxon>
        <taxon>Blattoidea</taxon>
        <taxon>Blattidae</taxon>
        <taxon>Blattinae</taxon>
        <taxon>Periplaneta</taxon>
    </lineage>
</organism>
<name>A0ABQ8RWR5_PERAM</name>
<reference evidence="1 2" key="1">
    <citation type="journal article" date="2022" name="Allergy">
        <title>Genome assembly and annotation of Periplaneta americana reveal a comprehensive cockroach allergen profile.</title>
        <authorList>
            <person name="Wang L."/>
            <person name="Xiong Q."/>
            <person name="Saelim N."/>
            <person name="Wang L."/>
            <person name="Nong W."/>
            <person name="Wan A.T."/>
            <person name="Shi M."/>
            <person name="Liu X."/>
            <person name="Cao Q."/>
            <person name="Hui J.H.L."/>
            <person name="Sookrung N."/>
            <person name="Leung T.F."/>
            <person name="Tungtrongchitr A."/>
            <person name="Tsui S.K.W."/>
        </authorList>
    </citation>
    <scope>NUCLEOTIDE SEQUENCE [LARGE SCALE GENOMIC DNA]</scope>
    <source>
        <strain evidence="1">PWHHKU_190912</strain>
    </source>
</reference>
<keyword evidence="2" id="KW-1185">Reference proteome</keyword>
<dbReference type="Gene3D" id="3.30.420.10">
    <property type="entry name" value="Ribonuclease H-like superfamily/Ribonuclease H"/>
    <property type="match status" value="1"/>
</dbReference>
<protein>
    <recommendedName>
        <fullName evidence="3">Tc1-like transposase DDE domain-containing protein</fullName>
    </recommendedName>
</protein>